<dbReference type="AlphaFoldDB" id="A0A1D1W255"/>
<keyword evidence="2" id="KW-1185">Reference proteome</keyword>
<dbReference type="Proteomes" id="UP000186922">
    <property type="component" value="Unassembled WGS sequence"/>
</dbReference>
<name>A0A1D1W255_RAMVA</name>
<proteinExistence type="predicted"/>
<reference evidence="1 2" key="1">
    <citation type="journal article" date="2016" name="Nat. Commun.">
        <title>Extremotolerant tardigrade genome and improved radiotolerance of human cultured cells by tardigrade-unique protein.</title>
        <authorList>
            <person name="Hashimoto T."/>
            <person name="Horikawa D.D."/>
            <person name="Saito Y."/>
            <person name="Kuwahara H."/>
            <person name="Kozuka-Hata H."/>
            <person name="Shin-I T."/>
            <person name="Minakuchi Y."/>
            <person name="Ohishi K."/>
            <person name="Motoyama A."/>
            <person name="Aizu T."/>
            <person name="Enomoto A."/>
            <person name="Kondo K."/>
            <person name="Tanaka S."/>
            <person name="Hara Y."/>
            <person name="Koshikawa S."/>
            <person name="Sagara H."/>
            <person name="Miura T."/>
            <person name="Yokobori S."/>
            <person name="Miyagawa K."/>
            <person name="Suzuki Y."/>
            <person name="Kubo T."/>
            <person name="Oyama M."/>
            <person name="Kohara Y."/>
            <person name="Fujiyama A."/>
            <person name="Arakawa K."/>
            <person name="Katayama T."/>
            <person name="Toyoda A."/>
            <person name="Kunieda T."/>
        </authorList>
    </citation>
    <scope>NUCLEOTIDE SEQUENCE [LARGE SCALE GENOMIC DNA]</scope>
    <source>
        <strain evidence="1 2">YOKOZUNA-1</strain>
    </source>
</reference>
<evidence type="ECO:0000313" key="1">
    <source>
        <dbReference type="EMBL" id="GAV07637.1"/>
    </source>
</evidence>
<protein>
    <submittedName>
        <fullName evidence="1">Uncharacterized protein</fullName>
    </submittedName>
</protein>
<accession>A0A1D1W255</accession>
<evidence type="ECO:0000313" key="2">
    <source>
        <dbReference type="Proteomes" id="UP000186922"/>
    </source>
</evidence>
<gene>
    <name evidence="1" type="primary">RvY_17452-1</name>
    <name evidence="1" type="synonym">RvY_17452.1</name>
    <name evidence="1" type="ORF">RvY_17452</name>
</gene>
<sequence length="75" mass="8737">MTSPWSVLPRLVFIHHSGEHATKIGAGTYQQQDYRQQALKVEKGRLRKKSRPLHVRQSGMQLTEEYCMRTAQIKD</sequence>
<organism evidence="1 2">
    <name type="scientific">Ramazzottius varieornatus</name>
    <name type="common">Water bear</name>
    <name type="synonym">Tardigrade</name>
    <dbReference type="NCBI Taxonomy" id="947166"/>
    <lineage>
        <taxon>Eukaryota</taxon>
        <taxon>Metazoa</taxon>
        <taxon>Ecdysozoa</taxon>
        <taxon>Tardigrada</taxon>
        <taxon>Eutardigrada</taxon>
        <taxon>Parachela</taxon>
        <taxon>Hypsibioidea</taxon>
        <taxon>Ramazzottiidae</taxon>
        <taxon>Ramazzottius</taxon>
    </lineage>
</organism>
<comment type="caution">
    <text evidence="1">The sequence shown here is derived from an EMBL/GenBank/DDBJ whole genome shotgun (WGS) entry which is preliminary data.</text>
</comment>
<dbReference type="EMBL" id="BDGG01000015">
    <property type="protein sequence ID" value="GAV07637.1"/>
    <property type="molecule type" value="Genomic_DNA"/>
</dbReference>